<dbReference type="EMBL" id="FMID01000038">
    <property type="protein sequence ID" value="SCL75675.1"/>
    <property type="molecule type" value="Genomic_DNA"/>
</dbReference>
<dbReference type="GO" id="GO:0005737">
    <property type="term" value="C:cytoplasm"/>
    <property type="evidence" value="ECO:0007669"/>
    <property type="project" value="TreeGrafter"/>
</dbReference>
<keyword evidence="2 3" id="KW-0479">Metal-binding</keyword>
<proteinExistence type="inferred from homology"/>
<evidence type="ECO:0000313" key="5">
    <source>
        <dbReference type="Proteomes" id="UP000184671"/>
    </source>
</evidence>
<dbReference type="FunFam" id="3.40.1390.30:FF:000001">
    <property type="entry name" value="GTP cyclohydrolase 1 type 2"/>
    <property type="match status" value="1"/>
</dbReference>
<dbReference type="InterPro" id="IPR036069">
    <property type="entry name" value="DUF34/NIF3_sf"/>
</dbReference>
<comment type="similarity">
    <text evidence="1">Belongs to the GTP cyclohydrolase I type 2/NIF3 family.</text>
</comment>
<dbReference type="STRING" id="118126.L21_1584"/>
<dbReference type="PANTHER" id="PTHR13799:SF14">
    <property type="entry name" value="GTP CYCLOHYDROLASE 1 TYPE 2 HOMOLOG"/>
    <property type="match status" value="1"/>
</dbReference>
<dbReference type="SUPFAM" id="SSF102705">
    <property type="entry name" value="NIF3 (NGG1p interacting factor 3)-like"/>
    <property type="match status" value="1"/>
</dbReference>
<reference evidence="4 5" key="1">
    <citation type="submission" date="2016-08" db="EMBL/GenBank/DDBJ databases">
        <authorList>
            <person name="Seilhamer J.J."/>
        </authorList>
    </citation>
    <scope>NUCLEOTIDE SEQUENCE [LARGE SCALE GENOMIC DNA]</scope>
    <source>
        <strain evidence="4">L21-II-0</strain>
    </source>
</reference>
<feature type="binding site" evidence="3">
    <location>
        <position position="66"/>
    </location>
    <ligand>
        <name>a divalent metal cation</name>
        <dbReference type="ChEBI" id="CHEBI:60240"/>
        <label>1</label>
    </ligand>
</feature>
<dbReference type="GO" id="GO:0046872">
    <property type="term" value="F:metal ion binding"/>
    <property type="evidence" value="ECO:0007669"/>
    <property type="project" value="UniProtKB-KW"/>
</dbReference>
<dbReference type="RefSeq" id="WP_074369921.1">
    <property type="nucleotide sequence ID" value="NZ_FMID01000038.1"/>
</dbReference>
<feature type="binding site" evidence="3">
    <location>
        <position position="65"/>
    </location>
    <ligand>
        <name>a divalent metal cation</name>
        <dbReference type="ChEBI" id="CHEBI:60240"/>
        <label>1</label>
    </ligand>
</feature>
<accession>A0A1M4ML68</accession>
<evidence type="ECO:0000256" key="3">
    <source>
        <dbReference type="PIRSR" id="PIRSR602678-1"/>
    </source>
</evidence>
<dbReference type="AlphaFoldDB" id="A0A1M4ML68"/>
<sequence length="236" mass="24961">MDIERFIAALEQVAPPELAEEYDAGRIGLVVEGREEIGTVCCALDATQMVVDAAAGAGADMLVVHHTPLWSPVTAVRGATLRLLRTLLAADMNLYVMHTNFDRAEGGVNDVLAARLGFTGVERMTVGLVGDCSLDAREIARRLPGGGIRVYGEVGTIRRLAVVGGSGFDPGLIREAAGLGAEAFLSAELKHSVARASPIPCLESTHYALEAPAMEALASRMGWHYIPDPPHVVVVP</sequence>
<dbReference type="Proteomes" id="UP000184671">
    <property type="component" value="Unassembled WGS sequence"/>
</dbReference>
<organism evidence="4 5">
    <name type="scientific">Methanoculleus chikugoensis</name>
    <dbReference type="NCBI Taxonomy" id="118126"/>
    <lineage>
        <taxon>Archaea</taxon>
        <taxon>Methanobacteriati</taxon>
        <taxon>Methanobacteriota</taxon>
        <taxon>Stenosarchaea group</taxon>
        <taxon>Methanomicrobia</taxon>
        <taxon>Methanomicrobiales</taxon>
        <taxon>Methanomicrobiaceae</taxon>
        <taxon>Methanoculleus</taxon>
    </lineage>
</organism>
<dbReference type="OrthoDB" id="85198at2157"/>
<name>A0A1M4ML68_9EURY</name>
<feature type="binding site" evidence="3">
    <location>
        <position position="102"/>
    </location>
    <ligand>
        <name>a divalent metal cation</name>
        <dbReference type="ChEBI" id="CHEBI:60240"/>
        <label>1</label>
    </ligand>
</feature>
<dbReference type="InterPro" id="IPR002678">
    <property type="entry name" value="DUF34/NIF3"/>
</dbReference>
<dbReference type="PANTHER" id="PTHR13799">
    <property type="entry name" value="NGG1 INTERACTING FACTOR 3"/>
    <property type="match status" value="1"/>
</dbReference>
<evidence type="ECO:0000256" key="2">
    <source>
        <dbReference type="ARBA" id="ARBA00022723"/>
    </source>
</evidence>
<gene>
    <name evidence="4" type="ORF">L21_1584</name>
</gene>
<feature type="binding site" evidence="3">
    <location>
        <position position="210"/>
    </location>
    <ligand>
        <name>a divalent metal cation</name>
        <dbReference type="ChEBI" id="CHEBI:60240"/>
        <label>1</label>
    </ligand>
</feature>
<protein>
    <submittedName>
        <fullName evidence="4">Metal-binding protein</fullName>
    </submittedName>
</protein>
<dbReference type="Gene3D" id="3.40.1390.30">
    <property type="entry name" value="NIF3 (NGG1p interacting factor 3)-like"/>
    <property type="match status" value="2"/>
</dbReference>
<feature type="binding site" evidence="3">
    <location>
        <position position="206"/>
    </location>
    <ligand>
        <name>a divalent metal cation</name>
        <dbReference type="ChEBI" id="CHEBI:60240"/>
        <label>1</label>
    </ligand>
</feature>
<dbReference type="Pfam" id="PF01784">
    <property type="entry name" value="DUF34_NIF3"/>
    <property type="match status" value="1"/>
</dbReference>
<evidence type="ECO:0000313" key="4">
    <source>
        <dbReference type="EMBL" id="SCL75675.1"/>
    </source>
</evidence>
<evidence type="ECO:0000256" key="1">
    <source>
        <dbReference type="ARBA" id="ARBA00006964"/>
    </source>
</evidence>